<evidence type="ECO:0000256" key="4">
    <source>
        <dbReference type="SAM" id="MobiDB-lite"/>
    </source>
</evidence>
<comment type="similarity">
    <text evidence="1">Belongs to the glycosyl hydrolase 13 family.</text>
</comment>
<evidence type="ECO:0000313" key="7">
    <source>
        <dbReference type="Proteomes" id="UP000199656"/>
    </source>
</evidence>
<sequence length="533" mass="61433">MEQLTYWWQTGVIYQIYPRSFQDSDADGVGDLNGIIQRLDYLQWLGINAIWLSPIFPSPMADFGYDVSDYTGIYPLFGTMEDFDRLLKEVHQRNMKLILDFVPNHTSDQHPWFIESKSSRSSAKRDWYLWRNPKEDGTAPNNWRSVFGGSAWEWDENTQQYYYHGFLKEQPDLNWRNPEVQAAMYDVIRFWMNKGVDGFRIDVLWHVIKDDTWPDNPPNPAYESSMPEYDTLLPLYSTDQPAVHEIVSGMRKVFNEYPDRVMIAEVYLPLDKLMAYYGVNQSGAHLPFNFMLLSLPWTATALSEAINSYEQHLPADGWPNWVLGNHDRPRLATRIGREQTPVAALLLLTLRGTPTIYYGEETGMKDVPVLPAETRDPQGLRMPDKQMSRDPVRTPMQWDDSEYAGFSAARPWLPVAVDYPRINVQAERAQPGSLLQLYRRLIALRHAEPSLQLGSYKEVLANHQLLAYIRKVENQDSFLIILNLTHRPAFFETESTGYSGTVVVATEVNREGTEVQSPIALLGDEGLVIRLKK</sequence>
<proteinExistence type="inferred from homology"/>
<dbReference type="Gene3D" id="2.60.40.1180">
    <property type="entry name" value="Golgi alpha-mannosidase II"/>
    <property type="match status" value="1"/>
</dbReference>
<dbReference type="InterPro" id="IPR006047">
    <property type="entry name" value="GH13_cat_dom"/>
</dbReference>
<dbReference type="STRING" id="408074.SAMN05660909_01202"/>
<dbReference type="Gene3D" id="3.20.20.80">
    <property type="entry name" value="Glycosidases"/>
    <property type="match status" value="2"/>
</dbReference>
<dbReference type="OrthoDB" id="9806009at2"/>
<dbReference type="SMART" id="SM00642">
    <property type="entry name" value="Aamy"/>
    <property type="match status" value="1"/>
</dbReference>
<protein>
    <submittedName>
        <fullName evidence="6">Alpha-glucosidase</fullName>
    </submittedName>
</protein>
<evidence type="ECO:0000256" key="1">
    <source>
        <dbReference type="ARBA" id="ARBA00008061"/>
    </source>
</evidence>
<dbReference type="PANTHER" id="PTHR10357">
    <property type="entry name" value="ALPHA-AMYLASE FAMILY MEMBER"/>
    <property type="match status" value="1"/>
</dbReference>
<feature type="domain" description="Glycosyl hydrolase family 13 catalytic" evidence="5">
    <location>
        <begin position="15"/>
        <end position="393"/>
    </location>
</feature>
<feature type="compositionally biased region" description="Basic and acidic residues" evidence="4">
    <location>
        <begin position="374"/>
        <end position="392"/>
    </location>
</feature>
<dbReference type="CDD" id="cd11331">
    <property type="entry name" value="AmyAc_OligoGlu_like"/>
    <property type="match status" value="1"/>
</dbReference>
<evidence type="ECO:0000259" key="5">
    <source>
        <dbReference type="SMART" id="SM00642"/>
    </source>
</evidence>
<feature type="region of interest" description="Disordered" evidence="4">
    <location>
        <begin position="374"/>
        <end position="393"/>
    </location>
</feature>
<dbReference type="InterPro" id="IPR017853">
    <property type="entry name" value="GH"/>
</dbReference>
<name>A0A1H3ZFI6_9BACT</name>
<reference evidence="7" key="1">
    <citation type="submission" date="2016-10" db="EMBL/GenBank/DDBJ databases">
        <authorList>
            <person name="Varghese N."/>
            <person name="Submissions S."/>
        </authorList>
    </citation>
    <scope>NUCLEOTIDE SEQUENCE [LARGE SCALE GENOMIC DNA]</scope>
    <source>
        <strain evidence="7">DSM 23920</strain>
    </source>
</reference>
<dbReference type="RefSeq" id="WP_089759670.1">
    <property type="nucleotide sequence ID" value="NZ_BKAT01000005.1"/>
</dbReference>
<dbReference type="EMBL" id="FNRL01000004">
    <property type="protein sequence ID" value="SEA22563.1"/>
    <property type="molecule type" value="Genomic_DNA"/>
</dbReference>
<dbReference type="Gene3D" id="3.90.400.10">
    <property type="entry name" value="Oligo-1,6-glucosidase, Domain 2"/>
    <property type="match status" value="1"/>
</dbReference>
<evidence type="ECO:0000256" key="3">
    <source>
        <dbReference type="ARBA" id="ARBA00023295"/>
    </source>
</evidence>
<dbReference type="Proteomes" id="UP000199656">
    <property type="component" value="Unassembled WGS sequence"/>
</dbReference>
<organism evidence="6 7">
    <name type="scientific">Chitinophaga terrae</name>
    <name type="common">ex Kim and Jung 2007</name>
    <dbReference type="NCBI Taxonomy" id="408074"/>
    <lineage>
        <taxon>Bacteria</taxon>
        <taxon>Pseudomonadati</taxon>
        <taxon>Bacteroidota</taxon>
        <taxon>Chitinophagia</taxon>
        <taxon>Chitinophagales</taxon>
        <taxon>Chitinophagaceae</taxon>
        <taxon>Chitinophaga</taxon>
    </lineage>
</organism>
<dbReference type="SUPFAM" id="SSF51445">
    <property type="entry name" value="(Trans)glycosidases"/>
    <property type="match status" value="1"/>
</dbReference>
<dbReference type="InterPro" id="IPR045857">
    <property type="entry name" value="O16G_dom_2"/>
</dbReference>
<dbReference type="Pfam" id="PF00128">
    <property type="entry name" value="Alpha-amylase"/>
    <property type="match status" value="1"/>
</dbReference>
<dbReference type="PANTHER" id="PTHR10357:SF179">
    <property type="entry name" value="NEUTRAL AND BASIC AMINO ACID TRANSPORT PROTEIN RBAT"/>
    <property type="match status" value="1"/>
</dbReference>
<keyword evidence="7" id="KW-1185">Reference proteome</keyword>
<keyword evidence="3" id="KW-0326">Glycosidase</keyword>
<dbReference type="InterPro" id="IPR013780">
    <property type="entry name" value="Glyco_hydro_b"/>
</dbReference>
<gene>
    <name evidence="6" type="ORF">SAMN05660909_01202</name>
</gene>
<dbReference type="GO" id="GO:0009313">
    <property type="term" value="P:oligosaccharide catabolic process"/>
    <property type="evidence" value="ECO:0007669"/>
    <property type="project" value="TreeGrafter"/>
</dbReference>
<dbReference type="GO" id="GO:0004556">
    <property type="term" value="F:alpha-amylase activity"/>
    <property type="evidence" value="ECO:0007669"/>
    <property type="project" value="TreeGrafter"/>
</dbReference>
<keyword evidence="2" id="KW-0378">Hydrolase</keyword>
<evidence type="ECO:0000313" key="6">
    <source>
        <dbReference type="EMBL" id="SEA22563.1"/>
    </source>
</evidence>
<dbReference type="FunFam" id="3.90.400.10:FF:000002">
    <property type="entry name" value="Sucrose isomerase"/>
    <property type="match status" value="1"/>
</dbReference>
<accession>A0A1H3ZFI6</accession>
<evidence type="ECO:0000256" key="2">
    <source>
        <dbReference type="ARBA" id="ARBA00022801"/>
    </source>
</evidence>
<dbReference type="AlphaFoldDB" id="A0A1H3ZFI6"/>